<dbReference type="NCBIfam" id="TIGR04057">
    <property type="entry name" value="SusC_RagA_signa"/>
    <property type="match status" value="1"/>
</dbReference>
<evidence type="ECO:0000313" key="3">
    <source>
        <dbReference type="EMBL" id="GAT63241.1"/>
    </source>
</evidence>
<dbReference type="InterPro" id="IPR037066">
    <property type="entry name" value="Plug_dom_sf"/>
</dbReference>
<gene>
    <name evidence="3" type="ORF">PJIAN_3558</name>
</gene>
<evidence type="ECO:0000259" key="2">
    <source>
        <dbReference type="Pfam" id="PF07715"/>
    </source>
</evidence>
<evidence type="ECO:0000256" key="1">
    <source>
        <dbReference type="SAM" id="SignalP"/>
    </source>
</evidence>
<dbReference type="Pfam" id="PF07715">
    <property type="entry name" value="Plug"/>
    <property type="match status" value="1"/>
</dbReference>
<reference evidence="4" key="2">
    <citation type="journal article" date="2017" name="Genome Announc.">
        <title>Draft genome sequence of Paludibacter jiangxiensis NM7(T), a propionate-producing fermentative bacterium.</title>
        <authorList>
            <person name="Qiu Y.-L."/>
            <person name="Tourlousse D.M."/>
            <person name="Matsuura N."/>
            <person name="Ohashi A."/>
            <person name="Sekiguchi Y."/>
        </authorList>
    </citation>
    <scope>NUCLEOTIDE SEQUENCE [LARGE SCALE GENOMIC DNA]</scope>
    <source>
        <strain evidence="4">NM7</strain>
    </source>
</reference>
<dbReference type="InterPro" id="IPR012910">
    <property type="entry name" value="Plug_dom"/>
</dbReference>
<organism evidence="3 4">
    <name type="scientific">Paludibacter jiangxiensis</name>
    <dbReference type="NCBI Taxonomy" id="681398"/>
    <lineage>
        <taxon>Bacteria</taxon>
        <taxon>Pseudomonadati</taxon>
        <taxon>Bacteroidota</taxon>
        <taxon>Bacteroidia</taxon>
        <taxon>Bacteroidales</taxon>
        <taxon>Paludibacteraceae</taxon>
        <taxon>Paludibacter</taxon>
    </lineage>
</organism>
<dbReference type="RefSeq" id="WP_068704230.1">
    <property type="nucleotide sequence ID" value="NZ_BDCR01000003.1"/>
</dbReference>
<accession>A0A171A2T7</accession>
<dbReference type="AlphaFoldDB" id="A0A171A2T7"/>
<comment type="caution">
    <text evidence="3">The sequence shown here is derived from an EMBL/GenBank/DDBJ whole genome shotgun (WGS) entry which is preliminary data.</text>
</comment>
<sequence length="949" mass="104756">MKYIKIRLTLCALFAFSSLFLATAQTSADNEAVSSNNDGNSLVQVAYRKVPQSDLLGGVSVVDMENLMKKNYNTYSLDNMQGYVGGWTGNSLWGMGSDYLVLIDGVPRDANNVDPTEIDQITFLKGASAIVLYGSRAAKGVVLITTKRGKAGPNKVDVRVNTGMFVSKRYPTYLGSAEYMSLYNEARTNDGLTPLYSANDIYNYSTGQNPYRYPNLDFYSSDFLKKAYNKTEAVAEISGGNNRARYYTNIGYYTQDDLFKIGQGKNNNINRLNVRGNIDFAINDLIKTYVNANATFYNTRSAKGDYWGAASTFRPNRLSPLVPLSFIDKNDVNNLALINSSLNIVDGKYFLGGTQADPTNVFADMYAAGYSQWTSRQFQFDTGLDFDLKGVLKGLSFKGMFAVDYATSYTLSYDNSYAVFAPTWAAYNGTDVINTITKYNDDKKSGNQNASNSADRQTIAFSAQFDYKTKINDVHNISATLLAAGFQQTQSGTYHKPSNANIGLQVSYDYQKKYFADLGIAGVHSAKLGSGNRDALSPSMTLGWNVKKENFLANSPVVNDLTLSASASILNSDLDIANYYLYQGNVTQADGAYWGWYDGASEKSTNVRRVDSPNLTFVKRKEFSVNMKAALLNKLITVDASYFTNSMKGLIVQPSTQYPSYFIIGYPQTSFAPYANFNNDGRNGFDVKLNINKKIGKLDCSLGLIATYYMAKATKRDENYLNAYQNRAGKPLDAIWGLKALGFYTKDEVTAIDGTAAHPRPTFGNVQAGDIKYQDMNQDGVIDEKDQVNLGRGGYSGAPLVTGVNLTMKYGNFTLFALGTGGFGAKAIKGGTYYWVYGEGKYSDVVRGRWTESTAATATYPRLTTGSGTNNFQNSDFWLYSTDRFDLAKVQLTYDVPKALLQKFFIHEISAYISGSNLLTIAKERKILETNVTSAPQTRFYNLGVKVAF</sequence>
<dbReference type="InterPro" id="IPR023996">
    <property type="entry name" value="TonB-dep_OMP_SusC/RagA"/>
</dbReference>
<feature type="domain" description="TonB-dependent receptor plug" evidence="2">
    <location>
        <begin position="77"/>
        <end position="141"/>
    </location>
</feature>
<feature type="signal peptide" evidence="1">
    <location>
        <begin position="1"/>
        <end position="24"/>
    </location>
</feature>
<dbReference type="Gene3D" id="2.170.130.10">
    <property type="entry name" value="TonB-dependent receptor, plug domain"/>
    <property type="match status" value="1"/>
</dbReference>
<reference evidence="4" key="1">
    <citation type="submission" date="2016-04" db="EMBL/GenBank/DDBJ databases">
        <title>Draft genome sequence of Paludibacter jiangxiensis strain NM7.</title>
        <authorList>
            <person name="Qiu Y."/>
            <person name="Matsuura N."/>
            <person name="Ohashi A."/>
            <person name="Tourlousse M.D."/>
            <person name="Sekiguchi Y."/>
        </authorList>
    </citation>
    <scope>NUCLEOTIDE SEQUENCE [LARGE SCALE GENOMIC DNA]</scope>
    <source>
        <strain evidence="4">NM7</strain>
    </source>
</reference>
<evidence type="ECO:0000313" key="4">
    <source>
        <dbReference type="Proteomes" id="UP000076586"/>
    </source>
</evidence>
<keyword evidence="4" id="KW-1185">Reference proteome</keyword>
<protein>
    <submittedName>
        <fullName evidence="3">TonB-linked outer membrane protein, SusC/RagA family</fullName>
    </submittedName>
</protein>
<proteinExistence type="predicted"/>
<dbReference type="OrthoDB" id="9768177at2"/>
<dbReference type="NCBIfam" id="TIGR04056">
    <property type="entry name" value="OMP_RagA_SusC"/>
    <property type="match status" value="1"/>
</dbReference>
<dbReference type="Proteomes" id="UP000076586">
    <property type="component" value="Unassembled WGS sequence"/>
</dbReference>
<dbReference type="EMBL" id="BDCR01000003">
    <property type="protein sequence ID" value="GAT63241.1"/>
    <property type="molecule type" value="Genomic_DNA"/>
</dbReference>
<keyword evidence="1" id="KW-0732">Signal</keyword>
<dbReference type="SUPFAM" id="SSF56935">
    <property type="entry name" value="Porins"/>
    <property type="match status" value="1"/>
</dbReference>
<name>A0A171A2T7_9BACT</name>
<feature type="chain" id="PRO_5007905131" evidence="1">
    <location>
        <begin position="25"/>
        <end position="949"/>
    </location>
</feature>
<dbReference type="InterPro" id="IPR023997">
    <property type="entry name" value="TonB-dep_OMP_SusC/RagA_CS"/>
</dbReference>
<dbReference type="STRING" id="681398.PJIAN_3558"/>